<dbReference type="VEuPathDB" id="FungiDB:RhiirFUN_006086"/>
<feature type="region of interest" description="Disordered" evidence="1">
    <location>
        <begin position="105"/>
        <end position="154"/>
    </location>
</feature>
<name>A0A2I1G100_9GLOM</name>
<feature type="compositionally biased region" description="Polar residues" evidence="1">
    <location>
        <begin position="911"/>
        <end position="938"/>
    </location>
</feature>
<dbReference type="Proteomes" id="UP000234323">
    <property type="component" value="Unassembled WGS sequence"/>
</dbReference>
<feature type="compositionally biased region" description="Polar residues" evidence="1">
    <location>
        <begin position="252"/>
        <end position="265"/>
    </location>
</feature>
<feature type="compositionally biased region" description="Basic and acidic residues" evidence="1">
    <location>
        <begin position="889"/>
        <end position="902"/>
    </location>
</feature>
<evidence type="ECO:0000313" key="3">
    <source>
        <dbReference type="Proteomes" id="UP000234323"/>
    </source>
</evidence>
<feature type="compositionally biased region" description="Basic residues" evidence="1">
    <location>
        <begin position="762"/>
        <end position="774"/>
    </location>
</feature>
<feature type="region of interest" description="Disordered" evidence="1">
    <location>
        <begin position="495"/>
        <end position="652"/>
    </location>
</feature>
<evidence type="ECO:0000256" key="1">
    <source>
        <dbReference type="SAM" id="MobiDB-lite"/>
    </source>
</evidence>
<dbReference type="EMBL" id="LLXI01000096">
    <property type="protein sequence ID" value="PKY40322.1"/>
    <property type="molecule type" value="Genomic_DNA"/>
</dbReference>
<feature type="region of interest" description="Disordered" evidence="1">
    <location>
        <begin position="184"/>
        <end position="203"/>
    </location>
</feature>
<dbReference type="VEuPathDB" id="FungiDB:FUN_003953"/>
<feature type="region of interest" description="Disordered" evidence="1">
    <location>
        <begin position="666"/>
        <end position="791"/>
    </location>
</feature>
<proteinExistence type="predicted"/>
<evidence type="ECO:0000313" key="2">
    <source>
        <dbReference type="EMBL" id="PKY40322.1"/>
    </source>
</evidence>
<feature type="compositionally biased region" description="Acidic residues" evidence="1">
    <location>
        <begin position="638"/>
        <end position="648"/>
    </location>
</feature>
<feature type="compositionally biased region" description="Polar residues" evidence="1">
    <location>
        <begin position="1"/>
        <end position="11"/>
    </location>
</feature>
<feature type="compositionally biased region" description="Basic and acidic residues" evidence="1">
    <location>
        <begin position="517"/>
        <end position="528"/>
    </location>
</feature>
<feature type="region of interest" description="Disordered" evidence="1">
    <location>
        <begin position="348"/>
        <end position="429"/>
    </location>
</feature>
<keyword evidence="3" id="KW-1185">Reference proteome</keyword>
<organism evidence="2 3">
    <name type="scientific">Rhizophagus irregularis</name>
    <dbReference type="NCBI Taxonomy" id="588596"/>
    <lineage>
        <taxon>Eukaryota</taxon>
        <taxon>Fungi</taxon>
        <taxon>Fungi incertae sedis</taxon>
        <taxon>Mucoromycota</taxon>
        <taxon>Glomeromycotina</taxon>
        <taxon>Glomeromycetes</taxon>
        <taxon>Glomerales</taxon>
        <taxon>Glomeraceae</taxon>
        <taxon>Rhizophagus</taxon>
    </lineage>
</organism>
<feature type="compositionally biased region" description="Polar residues" evidence="1">
    <location>
        <begin position="695"/>
        <end position="705"/>
    </location>
</feature>
<protein>
    <submittedName>
        <fullName evidence="2">Uncharacterized protein</fullName>
    </submittedName>
</protein>
<feature type="region of interest" description="Disordered" evidence="1">
    <location>
        <begin position="1"/>
        <end position="52"/>
    </location>
</feature>
<feature type="compositionally biased region" description="Acidic residues" evidence="1">
    <location>
        <begin position="529"/>
        <end position="538"/>
    </location>
</feature>
<feature type="compositionally biased region" description="Polar residues" evidence="1">
    <location>
        <begin position="20"/>
        <end position="50"/>
    </location>
</feature>
<accession>A0A2I1G100</accession>
<gene>
    <name evidence="2" type="ORF">RhiirA4_394493</name>
</gene>
<feature type="region of interest" description="Disordered" evidence="1">
    <location>
        <begin position="252"/>
        <end position="277"/>
    </location>
</feature>
<sequence>MSQYSHMQDNAGSLYAQYPTPDNTLSSSSPSQPRTPGTLQSSQSNTTQLLDSFLSDVPQGAYSECSTLDNSSAIPTIIQDSSDLAPHTPESILYSSALDVSLGDERTDLNVRKQRGQPPIPRRSPRISSNQTPQTSEQQSDSASLESQDSSNNCELINKSPAALAFEVLDESTDLLLSEQEKNTLNSRNLDNSRTEQEFSTSLVDTENRDINELRDLITTSNMILDSVHHSSVSYKNHEVDNEMEDIEYTQTTGTFKQPHEVSQSELEREHENENEYPESVDFVIANEISDTLFRQSEHYNNMASKFSNLKFIKVEPESEEEIEQFTNPIAPGVRRSTRKRTTVSYSYPRYSYGSSKRSKTRKKRRSLRKGTLSVTENEADVDSEVVNVDNEKNEETDEPVHNLPVQSDEEQETSEDSHGIQNVGDGGNIDENILDNDLQDNLYLKHDLRSRKIMLELPGVVDNSEETEKEPVSTAFSKKITRPKQLAKKTILKNTSKKSVKTIPKRRTSRRSTSRKKNEDREWHPDEADNELGDDSETVMANSRGRGITSKARLSSKTSTTPKKSKKVESIDAISGVSTKRRLSGKKAPKISKTSKITRKEKKPAQDNRGRGKSRSEITRGSRPKNHDTAYKYSGGEETESEIEISEVVDTVDNNSENQIVEELSNAEIEHNIAIVEESVSTPTRPKRIRKSKSSVSEPLTHTPKSSRSTRSTRSHDVNKRDDRKVANTEVDDDIISNTHEQSDDVPEVQVDLTPSAQPKKTPRSTRVKKRSARVGGNTATGQPIDPSIIEVSAGNRTTLENAVRALSEKNFEVVTNLQSEDVYREKFYDFGKNNRESSSEPSGDTQRRNSIESSSSRDSKSYSNLRNGSKRKRSESNATTIPKGKKKDNNKEEGETEDKVSKRHRVEGNASSGSGTTPSSQNMNISQTSPNNSSSILKRILGGWFYD</sequence>
<feature type="compositionally biased region" description="Basic and acidic residues" evidence="1">
    <location>
        <begin position="604"/>
        <end position="631"/>
    </location>
</feature>
<feature type="region of interest" description="Disordered" evidence="1">
    <location>
        <begin position="833"/>
        <end position="939"/>
    </location>
</feature>
<feature type="compositionally biased region" description="Basic residues" evidence="1">
    <location>
        <begin position="495"/>
        <end position="516"/>
    </location>
</feature>
<dbReference type="VEuPathDB" id="FungiDB:RhiirA1_425079"/>
<feature type="compositionally biased region" description="Basic residues" evidence="1">
    <location>
        <begin position="357"/>
        <end position="369"/>
    </location>
</feature>
<feature type="compositionally biased region" description="Low complexity" evidence="1">
    <location>
        <begin position="136"/>
        <end position="151"/>
    </location>
</feature>
<feature type="compositionally biased region" description="Basic and acidic residues" evidence="1">
    <location>
        <begin position="847"/>
        <end position="862"/>
    </location>
</feature>
<comment type="caution">
    <text evidence="2">The sequence shown here is derived from an EMBL/GenBank/DDBJ whole genome shotgun (WGS) entry which is preliminary data.</text>
</comment>
<feature type="compositionally biased region" description="Basic and acidic residues" evidence="1">
    <location>
        <begin position="715"/>
        <end position="728"/>
    </location>
</feature>
<reference evidence="2 3" key="1">
    <citation type="submission" date="2015-10" db="EMBL/GenBank/DDBJ databases">
        <title>Genome analyses suggest a sexual origin of heterokaryosis in a supposedly ancient asexual fungus.</title>
        <authorList>
            <person name="Ropars J."/>
            <person name="Sedzielewska K."/>
            <person name="Noel J."/>
            <person name="Charron P."/>
            <person name="Farinelli L."/>
            <person name="Marton T."/>
            <person name="Kruger M."/>
            <person name="Pelin A."/>
            <person name="Brachmann A."/>
            <person name="Corradi N."/>
        </authorList>
    </citation>
    <scope>NUCLEOTIDE SEQUENCE [LARGE SCALE GENOMIC DNA]</scope>
    <source>
        <strain evidence="2 3">A4</strain>
    </source>
</reference>
<dbReference type="AlphaFoldDB" id="A0A2I1G100"/>
<feature type="compositionally biased region" description="Basic residues" evidence="1">
    <location>
        <begin position="580"/>
        <end position="591"/>
    </location>
</feature>